<dbReference type="AlphaFoldDB" id="A0A1J5S6G4"/>
<organism evidence="2">
    <name type="scientific">mine drainage metagenome</name>
    <dbReference type="NCBI Taxonomy" id="410659"/>
    <lineage>
        <taxon>unclassified sequences</taxon>
        <taxon>metagenomes</taxon>
        <taxon>ecological metagenomes</taxon>
    </lineage>
</organism>
<dbReference type="InterPro" id="IPR036291">
    <property type="entry name" value="NAD(P)-bd_dom_sf"/>
</dbReference>
<accession>A0A1J5S6G4</accession>
<dbReference type="Pfam" id="PF13460">
    <property type="entry name" value="NAD_binding_10"/>
    <property type="match status" value="1"/>
</dbReference>
<dbReference type="PANTHER" id="PTHR43355:SF2">
    <property type="entry name" value="FLAVIN REDUCTASE (NADPH)"/>
    <property type="match status" value="1"/>
</dbReference>
<name>A0A1J5S6G4_9ZZZZ</name>
<sequence length="212" mass="23008">MIITVFGATGQVGKRVVTQALGKGYTVKAFGRNIDNLIDKENRHHNLIAIKGYVFDAAEVFNAIKGSDAVISTLGGSFDGSDRTRSLGLKNITHGMITSGVNRIVALGGMGVLNANEKSLIIDSPEYPQMFFPVGKEHQQAFHNLEASGLDWTFVCPPDILDEDATGKFITNADYPPTPNFYKVAAGDLALFMLNEIVANQFIHHRVGISKL</sequence>
<dbReference type="SUPFAM" id="SSF51735">
    <property type="entry name" value="NAD(P)-binding Rossmann-fold domains"/>
    <property type="match status" value="1"/>
</dbReference>
<reference evidence="2" key="1">
    <citation type="submission" date="2016-10" db="EMBL/GenBank/DDBJ databases">
        <title>Sequence of Gallionella enrichment culture.</title>
        <authorList>
            <person name="Poehlein A."/>
            <person name="Muehling M."/>
            <person name="Daniel R."/>
        </authorList>
    </citation>
    <scope>NUCLEOTIDE SEQUENCE</scope>
</reference>
<gene>
    <name evidence="2" type="ORF">GALL_206390</name>
</gene>
<dbReference type="Gene3D" id="3.40.50.720">
    <property type="entry name" value="NAD(P)-binding Rossmann-like Domain"/>
    <property type="match status" value="1"/>
</dbReference>
<dbReference type="GO" id="GO:0016646">
    <property type="term" value="F:oxidoreductase activity, acting on the CH-NH group of donors, NAD or NADP as acceptor"/>
    <property type="evidence" value="ECO:0007669"/>
    <property type="project" value="TreeGrafter"/>
</dbReference>
<protein>
    <submittedName>
        <fullName evidence="2">NmrA-like family protein</fullName>
    </submittedName>
</protein>
<proteinExistence type="predicted"/>
<feature type="domain" description="NAD(P)-binding" evidence="1">
    <location>
        <begin position="7"/>
        <end position="195"/>
    </location>
</feature>
<dbReference type="InterPro" id="IPR016040">
    <property type="entry name" value="NAD(P)-bd_dom"/>
</dbReference>
<dbReference type="PANTHER" id="PTHR43355">
    <property type="entry name" value="FLAVIN REDUCTASE (NADPH)"/>
    <property type="match status" value="1"/>
</dbReference>
<evidence type="ECO:0000259" key="1">
    <source>
        <dbReference type="Pfam" id="PF13460"/>
    </source>
</evidence>
<evidence type="ECO:0000313" key="2">
    <source>
        <dbReference type="EMBL" id="OIQ97379.1"/>
    </source>
</evidence>
<comment type="caution">
    <text evidence="2">The sequence shown here is derived from an EMBL/GenBank/DDBJ whole genome shotgun (WGS) entry which is preliminary data.</text>
</comment>
<dbReference type="InterPro" id="IPR051606">
    <property type="entry name" value="Polyketide_Oxido-like"/>
</dbReference>
<dbReference type="EMBL" id="MLJW01000134">
    <property type="protein sequence ID" value="OIQ97379.1"/>
    <property type="molecule type" value="Genomic_DNA"/>
</dbReference>